<evidence type="ECO:0000256" key="1">
    <source>
        <dbReference type="ARBA" id="ARBA00008754"/>
    </source>
</evidence>
<reference evidence="4" key="1">
    <citation type="submission" date="2016-10" db="EMBL/GenBank/DDBJ databases">
        <authorList>
            <person name="Varghese N."/>
            <person name="Submissions S."/>
        </authorList>
    </citation>
    <scope>NUCLEOTIDE SEQUENCE [LARGE SCALE GENOMIC DNA]</scope>
    <source>
        <strain evidence="4">P18</strain>
    </source>
</reference>
<dbReference type="InterPro" id="IPR036569">
    <property type="entry name" value="RpiB_LacA_LacB_sf"/>
</dbReference>
<evidence type="ECO:0000313" key="4">
    <source>
        <dbReference type="Proteomes" id="UP000182624"/>
    </source>
</evidence>
<name>A0A1I5U9X2_9FIRM</name>
<protein>
    <submittedName>
        <fullName evidence="3">Ribose 5-phosphate isomerase RpiB</fullName>
    </submittedName>
</protein>
<dbReference type="Pfam" id="PF02502">
    <property type="entry name" value="LacAB_rpiB"/>
    <property type="match status" value="1"/>
</dbReference>
<dbReference type="OrthoDB" id="1778624at2"/>
<dbReference type="PANTHER" id="PTHR30345:SF6">
    <property type="entry name" value="RIBOSE 5-PHOSPHATE ISOMERASE"/>
    <property type="match status" value="1"/>
</dbReference>
<dbReference type="Gene3D" id="3.40.1400.10">
    <property type="entry name" value="Sugar-phosphate isomerase, RpiB/LacA/LacB"/>
    <property type="match status" value="1"/>
</dbReference>
<sequence>MKIALINENSQAAKNEMIYNSLKKVADKHGFEVFNYGMYSAEDKAQLTYVQNGILACVLLNSGAVDYVVTGCGTGEGAMLACNSFPGVICGHVTDPLDAYTFAQINDGNAISINFALKSGWGAELNLEYIFEKLFCEESGQGYPRERAVPEQRNKRILDEVKKVTYVQDVPSILKNLDQELVKGALSGEHFLEYFDANAKDESIKAAVHEILGK</sequence>
<dbReference type="GO" id="GO:0016861">
    <property type="term" value="F:intramolecular oxidoreductase activity, interconverting aldoses and ketoses"/>
    <property type="evidence" value="ECO:0007669"/>
    <property type="project" value="UniProtKB-ARBA"/>
</dbReference>
<evidence type="ECO:0000313" key="3">
    <source>
        <dbReference type="EMBL" id="SFP92083.1"/>
    </source>
</evidence>
<feature type="domain" description="Ribose-5-phosphate isomerase C-terminal" evidence="2">
    <location>
        <begin position="164"/>
        <end position="211"/>
    </location>
</feature>
<dbReference type="InterPro" id="IPR003500">
    <property type="entry name" value="RpiB_LacA_LacB"/>
</dbReference>
<dbReference type="SUPFAM" id="SSF89623">
    <property type="entry name" value="Ribose/Galactose isomerase RpiB/AlsB"/>
    <property type="match status" value="1"/>
</dbReference>
<gene>
    <name evidence="3" type="ORF">SAMN04487928_1126</name>
</gene>
<keyword evidence="3" id="KW-0413">Isomerase</keyword>
<dbReference type="Pfam" id="PF12408">
    <property type="entry name" value="DUF3666"/>
    <property type="match status" value="1"/>
</dbReference>
<dbReference type="GO" id="GO:0005975">
    <property type="term" value="P:carbohydrate metabolic process"/>
    <property type="evidence" value="ECO:0007669"/>
    <property type="project" value="InterPro"/>
</dbReference>
<dbReference type="AlphaFoldDB" id="A0A1I5U9X2"/>
<dbReference type="PANTHER" id="PTHR30345">
    <property type="entry name" value="RIBOSE-5-PHOSPHATE ISOMERASE B"/>
    <property type="match status" value="1"/>
</dbReference>
<dbReference type="InterPro" id="IPR022133">
    <property type="entry name" value="Ribose_5_isomerase_C"/>
</dbReference>
<evidence type="ECO:0000259" key="2">
    <source>
        <dbReference type="Pfam" id="PF12408"/>
    </source>
</evidence>
<dbReference type="NCBIfam" id="NF006753">
    <property type="entry name" value="PRK09273.1"/>
    <property type="match status" value="1"/>
</dbReference>
<dbReference type="RefSeq" id="WP_074887494.1">
    <property type="nucleotide sequence ID" value="NZ_FOXO01000012.1"/>
</dbReference>
<dbReference type="eggNOG" id="COG0698">
    <property type="taxonomic scope" value="Bacteria"/>
</dbReference>
<comment type="similarity">
    <text evidence="1">Belongs to the LacAB/RpiB family.</text>
</comment>
<dbReference type="Proteomes" id="UP000182624">
    <property type="component" value="Unassembled WGS sequence"/>
</dbReference>
<keyword evidence="4" id="KW-1185">Reference proteome</keyword>
<accession>A0A1I5U9X2</accession>
<proteinExistence type="inferred from homology"/>
<dbReference type="EMBL" id="FOXO01000012">
    <property type="protein sequence ID" value="SFP92083.1"/>
    <property type="molecule type" value="Genomic_DNA"/>
</dbReference>
<organism evidence="3 4">
    <name type="scientific">Butyrivibrio proteoclasticus</name>
    <dbReference type="NCBI Taxonomy" id="43305"/>
    <lineage>
        <taxon>Bacteria</taxon>
        <taxon>Bacillati</taxon>
        <taxon>Bacillota</taxon>
        <taxon>Clostridia</taxon>
        <taxon>Lachnospirales</taxon>
        <taxon>Lachnospiraceae</taxon>
        <taxon>Butyrivibrio</taxon>
    </lineage>
</organism>